<dbReference type="SUPFAM" id="SSF52317">
    <property type="entry name" value="Class I glutamine amidotransferase-like"/>
    <property type="match status" value="1"/>
</dbReference>
<name>A0A0N7HIX8_9RHOB</name>
<dbReference type="KEGG" id="cmar:IMCC12053_2514"/>
<dbReference type="STRING" id="1397108.IMCC12053_2514"/>
<evidence type="ECO:0000313" key="1">
    <source>
        <dbReference type="EMBL" id="ALI56461.1"/>
    </source>
</evidence>
<dbReference type="OrthoDB" id="7365442at2"/>
<dbReference type="PATRIC" id="fig|1397108.4.peg.2569"/>
<reference evidence="1 2" key="1">
    <citation type="submission" date="2015-05" db="EMBL/GenBank/DDBJ databases">
        <authorList>
            <person name="Wang D.B."/>
            <person name="Wang M."/>
        </authorList>
    </citation>
    <scope>NUCLEOTIDE SEQUENCE [LARGE SCALE GENOMIC DNA]</scope>
    <source>
        <strain evidence="1 2">IMCC 12053</strain>
    </source>
</reference>
<dbReference type="Proteomes" id="UP000064920">
    <property type="component" value="Chromosome"/>
</dbReference>
<dbReference type="InterPro" id="IPR029062">
    <property type="entry name" value="Class_I_gatase-like"/>
</dbReference>
<dbReference type="EC" id="6.3.5.2" evidence="1"/>
<dbReference type="GO" id="GO:0005829">
    <property type="term" value="C:cytosol"/>
    <property type="evidence" value="ECO:0007669"/>
    <property type="project" value="TreeGrafter"/>
</dbReference>
<dbReference type="InterPro" id="IPR017926">
    <property type="entry name" value="GATASE"/>
</dbReference>
<accession>A0A0N7HIX8</accession>
<sequence length="234" mass="25415">MKLGILLCGDPPLSVMEQHGDFSDLFSSLFTPYGFEIQTWRVVDMVFPDNITDADVWLVTGSKHGAYEDHPFIAPLETFIRDCFAAQRRMTGICFGHQIIAQAMGGRVEKYDGGWGIGRTAYALDGLGDVHLNAWHQDQVTTLPPSAEVVGASPTCANAALLYGDTIYTVQPHPELSHATIQSYLNADWPNGVYPDGVFAAAHQSLTLPNDEAALTAQIAAFLTSGRSAVKRDT</sequence>
<dbReference type="Gene3D" id="3.40.50.880">
    <property type="match status" value="1"/>
</dbReference>
<dbReference type="CDD" id="cd01741">
    <property type="entry name" value="GATase1_1"/>
    <property type="match status" value="1"/>
</dbReference>
<proteinExistence type="predicted"/>
<dbReference type="Pfam" id="PF00117">
    <property type="entry name" value="GATase"/>
    <property type="match status" value="1"/>
</dbReference>
<dbReference type="PANTHER" id="PTHR42695:SF5">
    <property type="entry name" value="GLUTAMINE AMIDOTRANSFERASE YLR126C-RELATED"/>
    <property type="match status" value="1"/>
</dbReference>
<dbReference type="EMBL" id="CP012023">
    <property type="protein sequence ID" value="ALI56461.1"/>
    <property type="molecule type" value="Genomic_DNA"/>
</dbReference>
<dbReference type="AlphaFoldDB" id="A0A0N7HIX8"/>
<dbReference type="RefSeq" id="WP_062219461.1">
    <property type="nucleotide sequence ID" value="NZ_CP012023.1"/>
</dbReference>
<gene>
    <name evidence="1" type="ORF">IMCC12053_2514</name>
</gene>
<organism evidence="1 2">
    <name type="scientific">Celeribacter marinus</name>
    <dbReference type="NCBI Taxonomy" id="1397108"/>
    <lineage>
        <taxon>Bacteria</taxon>
        <taxon>Pseudomonadati</taxon>
        <taxon>Pseudomonadota</taxon>
        <taxon>Alphaproteobacteria</taxon>
        <taxon>Rhodobacterales</taxon>
        <taxon>Roseobacteraceae</taxon>
        <taxon>Celeribacter</taxon>
    </lineage>
</organism>
<dbReference type="GO" id="GO:0003922">
    <property type="term" value="F:GMP synthase (glutamine-hydrolyzing) activity"/>
    <property type="evidence" value="ECO:0007669"/>
    <property type="project" value="UniProtKB-EC"/>
</dbReference>
<dbReference type="PROSITE" id="PS51273">
    <property type="entry name" value="GATASE_TYPE_1"/>
    <property type="match status" value="1"/>
</dbReference>
<dbReference type="InterPro" id="IPR044992">
    <property type="entry name" value="ChyE-like"/>
</dbReference>
<evidence type="ECO:0000313" key="2">
    <source>
        <dbReference type="Proteomes" id="UP000064920"/>
    </source>
</evidence>
<protein>
    <submittedName>
        <fullName evidence="1">GMP synthase</fullName>
        <ecNumber evidence="1">6.3.5.2</ecNumber>
    </submittedName>
</protein>
<dbReference type="PANTHER" id="PTHR42695">
    <property type="entry name" value="GLUTAMINE AMIDOTRANSFERASE YLR126C-RELATED"/>
    <property type="match status" value="1"/>
</dbReference>
<keyword evidence="1" id="KW-0436">Ligase</keyword>
<keyword evidence="2" id="KW-1185">Reference proteome</keyword>